<keyword evidence="2" id="KW-0969">Cilium</keyword>
<dbReference type="AlphaFoldDB" id="A0A7W0CMX2"/>
<comment type="caution">
    <text evidence="2">The sequence shown here is derived from an EMBL/GenBank/DDBJ whole genome shotgun (WGS) entry which is preliminary data.</text>
</comment>
<keyword evidence="1" id="KW-1133">Transmembrane helix</keyword>
<feature type="transmembrane region" description="Helical" evidence="1">
    <location>
        <begin position="5"/>
        <end position="25"/>
    </location>
</feature>
<evidence type="ECO:0000313" key="2">
    <source>
        <dbReference type="EMBL" id="MBA2894139.1"/>
    </source>
</evidence>
<accession>A0A7W0CMX2</accession>
<organism evidence="2 3">
    <name type="scientific">Nonomuraea soli</name>
    <dbReference type="NCBI Taxonomy" id="1032476"/>
    <lineage>
        <taxon>Bacteria</taxon>
        <taxon>Bacillati</taxon>
        <taxon>Actinomycetota</taxon>
        <taxon>Actinomycetes</taxon>
        <taxon>Streptosporangiales</taxon>
        <taxon>Streptosporangiaceae</taxon>
        <taxon>Nonomuraea</taxon>
    </lineage>
</organism>
<sequence length="59" mass="6425">MGRILLIVAAVIVGLMLLGPILGFAFTLLKWALIIGGIAFAAMFVTKWVKTNSEPRRQP</sequence>
<keyword evidence="2" id="KW-0966">Cell projection</keyword>
<dbReference type="Proteomes" id="UP000530928">
    <property type="component" value="Unassembled WGS sequence"/>
</dbReference>
<dbReference type="EMBL" id="JACDUR010000005">
    <property type="protein sequence ID" value="MBA2894139.1"/>
    <property type="molecule type" value="Genomic_DNA"/>
</dbReference>
<feature type="transmembrane region" description="Helical" evidence="1">
    <location>
        <begin position="31"/>
        <end position="49"/>
    </location>
</feature>
<keyword evidence="1" id="KW-0812">Transmembrane</keyword>
<proteinExistence type="predicted"/>
<keyword evidence="2" id="KW-0282">Flagellum</keyword>
<keyword evidence="1" id="KW-0472">Membrane</keyword>
<protein>
    <submittedName>
        <fullName evidence="2">Flagellar motor component MotA</fullName>
    </submittedName>
</protein>
<gene>
    <name evidence="2" type="ORF">HNR30_005500</name>
</gene>
<evidence type="ECO:0000256" key="1">
    <source>
        <dbReference type="SAM" id="Phobius"/>
    </source>
</evidence>
<dbReference type="RefSeq" id="WP_181612864.1">
    <property type="nucleotide sequence ID" value="NZ_BAABAM010000005.1"/>
</dbReference>
<evidence type="ECO:0000313" key="3">
    <source>
        <dbReference type="Proteomes" id="UP000530928"/>
    </source>
</evidence>
<name>A0A7W0CMX2_9ACTN</name>
<reference evidence="2 3" key="1">
    <citation type="submission" date="2020-07" db="EMBL/GenBank/DDBJ databases">
        <title>Genomic Encyclopedia of Type Strains, Phase IV (KMG-IV): sequencing the most valuable type-strain genomes for metagenomic binning, comparative biology and taxonomic classification.</title>
        <authorList>
            <person name="Goeker M."/>
        </authorList>
    </citation>
    <scope>NUCLEOTIDE SEQUENCE [LARGE SCALE GENOMIC DNA]</scope>
    <source>
        <strain evidence="2 3">DSM 45533</strain>
    </source>
</reference>
<keyword evidence="3" id="KW-1185">Reference proteome</keyword>